<dbReference type="PROSITE" id="PS50977">
    <property type="entry name" value="HTH_TETR_2"/>
    <property type="match status" value="1"/>
</dbReference>
<dbReference type="RefSeq" id="WP_089835739.1">
    <property type="nucleotide sequence ID" value="NZ_FNBN01000007.1"/>
</dbReference>
<dbReference type="Pfam" id="PF00440">
    <property type="entry name" value="TetR_N"/>
    <property type="match status" value="1"/>
</dbReference>
<dbReference type="EMBL" id="FNBN01000007">
    <property type="protein sequence ID" value="SDG89762.1"/>
    <property type="molecule type" value="Genomic_DNA"/>
</dbReference>
<dbReference type="Gene3D" id="1.10.357.10">
    <property type="entry name" value="Tetracycline Repressor, domain 2"/>
    <property type="match status" value="1"/>
</dbReference>
<protein>
    <submittedName>
        <fullName evidence="6">Transcriptional regulator, TetR family</fullName>
    </submittedName>
</protein>
<dbReference type="SUPFAM" id="SSF48498">
    <property type="entry name" value="Tetracyclin repressor-like, C-terminal domain"/>
    <property type="match status" value="1"/>
</dbReference>
<evidence type="ECO:0000313" key="7">
    <source>
        <dbReference type="Proteomes" id="UP000199045"/>
    </source>
</evidence>
<reference evidence="6 7" key="1">
    <citation type="submission" date="2016-10" db="EMBL/GenBank/DDBJ databases">
        <authorList>
            <person name="de Groot N.N."/>
        </authorList>
    </citation>
    <scope>NUCLEOTIDE SEQUENCE [LARGE SCALE GENOMIC DNA]</scope>
    <source>
        <strain evidence="6 7">DSM 527</strain>
    </source>
</reference>
<dbReference type="InterPro" id="IPR011075">
    <property type="entry name" value="TetR_C"/>
</dbReference>
<evidence type="ECO:0000259" key="5">
    <source>
        <dbReference type="PROSITE" id="PS50977"/>
    </source>
</evidence>
<keyword evidence="2 4" id="KW-0238">DNA-binding</keyword>
<gene>
    <name evidence="6" type="ORF">SAMN04488121_107151</name>
</gene>
<accession>A0A1G7XZW2</accession>
<dbReference type="InterPro" id="IPR009057">
    <property type="entry name" value="Homeodomain-like_sf"/>
</dbReference>
<dbReference type="InterPro" id="IPR036271">
    <property type="entry name" value="Tet_transcr_reg_TetR-rel_C_sf"/>
</dbReference>
<keyword evidence="1" id="KW-0805">Transcription regulation</keyword>
<proteinExistence type="predicted"/>
<feature type="domain" description="HTH tetR-type" evidence="5">
    <location>
        <begin position="6"/>
        <end position="66"/>
    </location>
</feature>
<dbReference type="Proteomes" id="UP000199045">
    <property type="component" value="Unassembled WGS sequence"/>
</dbReference>
<dbReference type="Pfam" id="PF16925">
    <property type="entry name" value="TetR_C_13"/>
    <property type="match status" value="1"/>
</dbReference>
<evidence type="ECO:0000256" key="4">
    <source>
        <dbReference type="PROSITE-ProRule" id="PRU00335"/>
    </source>
</evidence>
<dbReference type="SUPFAM" id="SSF46689">
    <property type="entry name" value="Homeodomain-like"/>
    <property type="match status" value="1"/>
</dbReference>
<dbReference type="InterPro" id="IPR001647">
    <property type="entry name" value="HTH_TetR"/>
</dbReference>
<dbReference type="OrthoDB" id="9795242at2"/>
<feature type="DNA-binding region" description="H-T-H motif" evidence="4">
    <location>
        <begin position="29"/>
        <end position="48"/>
    </location>
</feature>
<keyword evidence="3" id="KW-0804">Transcription</keyword>
<dbReference type="PANTHER" id="PTHR47506">
    <property type="entry name" value="TRANSCRIPTIONAL REGULATORY PROTEIN"/>
    <property type="match status" value="1"/>
</dbReference>
<evidence type="ECO:0000256" key="2">
    <source>
        <dbReference type="ARBA" id="ARBA00023125"/>
    </source>
</evidence>
<dbReference type="Gene3D" id="1.10.10.60">
    <property type="entry name" value="Homeodomain-like"/>
    <property type="match status" value="1"/>
</dbReference>
<evidence type="ECO:0000256" key="3">
    <source>
        <dbReference type="ARBA" id="ARBA00023163"/>
    </source>
</evidence>
<evidence type="ECO:0000256" key="1">
    <source>
        <dbReference type="ARBA" id="ARBA00023015"/>
    </source>
</evidence>
<organism evidence="6 7">
    <name type="scientific">Chitinophaga filiformis</name>
    <name type="common">Myxococcus filiformis</name>
    <name type="synonym">Flexibacter filiformis</name>
    <dbReference type="NCBI Taxonomy" id="104663"/>
    <lineage>
        <taxon>Bacteria</taxon>
        <taxon>Pseudomonadati</taxon>
        <taxon>Bacteroidota</taxon>
        <taxon>Chitinophagia</taxon>
        <taxon>Chitinophagales</taxon>
        <taxon>Chitinophagaceae</taxon>
        <taxon>Chitinophaga</taxon>
    </lineage>
</organism>
<dbReference type="GO" id="GO:0003677">
    <property type="term" value="F:DNA binding"/>
    <property type="evidence" value="ECO:0007669"/>
    <property type="project" value="UniProtKB-UniRule"/>
</dbReference>
<dbReference type="AlphaFoldDB" id="A0A1G7XZW2"/>
<name>A0A1G7XZW2_CHIFI</name>
<sequence length="193" mass="21953">MARTKQFDEEVMLNNAMLFFWHKGYNGTSPQEILDELKLSRSSLYDTYGDKRSLFISALKRYRSSVTVEIIEFLASAENIPEALKTLFQRTKAQCFVGEEKRGCFMVNSKVELAPHDEEVAAIVKENREALENAFTAAIKRGQEKGQLSKDNPPRSLARFIMNNLWGLSVHSKSGADKKVFDDIIRITLSVIK</sequence>
<evidence type="ECO:0000313" key="6">
    <source>
        <dbReference type="EMBL" id="SDG89762.1"/>
    </source>
</evidence>
<dbReference type="PANTHER" id="PTHR47506:SF10">
    <property type="entry name" value="TRANSCRIPTIONAL REGULATORY PROTEIN"/>
    <property type="match status" value="1"/>
</dbReference>
<dbReference type="STRING" id="104663.SAMN04488121_107151"/>